<gene>
    <name evidence="1" type="ORF">GCM10007170_08880</name>
</gene>
<protein>
    <submittedName>
        <fullName evidence="1">Uncharacterized protein</fullName>
    </submittedName>
</protein>
<organism evidence="1 2">
    <name type="scientific">Arthrobacter liuii</name>
    <dbReference type="NCBI Taxonomy" id="1476996"/>
    <lineage>
        <taxon>Bacteria</taxon>
        <taxon>Bacillati</taxon>
        <taxon>Actinomycetota</taxon>
        <taxon>Actinomycetes</taxon>
        <taxon>Micrococcales</taxon>
        <taxon>Micrococcaceae</taxon>
        <taxon>Arthrobacter</taxon>
    </lineage>
</organism>
<reference evidence="2" key="1">
    <citation type="journal article" date="2019" name="Int. J. Syst. Evol. Microbiol.">
        <title>The Global Catalogue of Microorganisms (GCM) 10K type strain sequencing project: providing services to taxonomists for standard genome sequencing and annotation.</title>
        <authorList>
            <consortium name="The Broad Institute Genomics Platform"/>
            <consortium name="The Broad Institute Genome Sequencing Center for Infectious Disease"/>
            <person name="Wu L."/>
            <person name="Ma J."/>
        </authorList>
    </citation>
    <scope>NUCLEOTIDE SEQUENCE [LARGE SCALE GENOMIC DNA]</scope>
    <source>
        <strain evidence="2">CGMCC 1.12778</strain>
    </source>
</reference>
<evidence type="ECO:0000313" key="2">
    <source>
        <dbReference type="Proteomes" id="UP000643279"/>
    </source>
</evidence>
<dbReference type="RefSeq" id="WP_188570470.1">
    <property type="nucleotide sequence ID" value="NZ_BMFW01000003.1"/>
</dbReference>
<keyword evidence="2" id="KW-1185">Reference proteome</keyword>
<dbReference type="Proteomes" id="UP000643279">
    <property type="component" value="Unassembled WGS sequence"/>
</dbReference>
<sequence length="61" mass="6548">MFLLNSLNLLLDGRDHEARHYGAGAPGEGAAPGTFPAGQLTSAAWEGWWHEDAAWRPATTT</sequence>
<name>A0ABQ2AL37_9MICC</name>
<proteinExistence type="predicted"/>
<accession>A0ABQ2AL37</accession>
<evidence type="ECO:0000313" key="1">
    <source>
        <dbReference type="EMBL" id="GGH91818.1"/>
    </source>
</evidence>
<dbReference type="EMBL" id="BMFW01000003">
    <property type="protein sequence ID" value="GGH91818.1"/>
    <property type="molecule type" value="Genomic_DNA"/>
</dbReference>
<comment type="caution">
    <text evidence="1">The sequence shown here is derived from an EMBL/GenBank/DDBJ whole genome shotgun (WGS) entry which is preliminary data.</text>
</comment>